<dbReference type="Pfam" id="PF08700">
    <property type="entry name" value="VPS51_Exo84_N"/>
    <property type="match status" value="1"/>
</dbReference>
<evidence type="ECO:0000256" key="3">
    <source>
        <dbReference type="ARBA" id="ARBA00020978"/>
    </source>
</evidence>
<evidence type="ECO:0000313" key="10">
    <source>
        <dbReference type="Proteomes" id="UP000237631"/>
    </source>
</evidence>
<proteinExistence type="inferred from homology"/>
<evidence type="ECO:0000256" key="8">
    <source>
        <dbReference type="SAM" id="MobiDB-lite"/>
    </source>
</evidence>
<dbReference type="STRING" id="357750.A0A2S6CB74"/>
<evidence type="ECO:0000256" key="4">
    <source>
        <dbReference type="ARBA" id="ARBA00022448"/>
    </source>
</evidence>
<dbReference type="PANTHER" id="PTHR31658:SF0">
    <property type="entry name" value="CONSERVED OLIGOMERIC GOLGI COMPLEX SUBUNIT 1"/>
    <property type="match status" value="1"/>
</dbReference>
<evidence type="ECO:0000256" key="6">
    <source>
        <dbReference type="ARBA" id="ARBA00023034"/>
    </source>
</evidence>
<keyword evidence="7" id="KW-0472">Membrane</keyword>
<gene>
    <name evidence="9" type="ORF">CBER1_00607</name>
</gene>
<accession>A0A2S6CB74</accession>
<dbReference type="EMBL" id="PNEN01000503">
    <property type="protein sequence ID" value="PPJ57002.1"/>
    <property type="molecule type" value="Genomic_DNA"/>
</dbReference>
<keyword evidence="10" id="KW-1185">Reference proteome</keyword>
<comment type="similarity">
    <text evidence="2">Belongs to the COG1 family.</text>
</comment>
<dbReference type="GO" id="GO:0006891">
    <property type="term" value="P:intra-Golgi vesicle-mediated transport"/>
    <property type="evidence" value="ECO:0007669"/>
    <property type="project" value="InterPro"/>
</dbReference>
<comment type="subcellular location">
    <subcellularLocation>
        <location evidence="1">Golgi apparatus membrane</location>
        <topology evidence="1">Peripheral membrane protein</topology>
    </subcellularLocation>
</comment>
<evidence type="ECO:0000256" key="2">
    <source>
        <dbReference type="ARBA" id="ARBA00006653"/>
    </source>
</evidence>
<dbReference type="GO" id="GO:0015031">
    <property type="term" value="P:protein transport"/>
    <property type="evidence" value="ECO:0007669"/>
    <property type="project" value="UniProtKB-KW"/>
</dbReference>
<organism evidence="9 10">
    <name type="scientific">Cercospora berteroae</name>
    <dbReference type="NCBI Taxonomy" id="357750"/>
    <lineage>
        <taxon>Eukaryota</taxon>
        <taxon>Fungi</taxon>
        <taxon>Dikarya</taxon>
        <taxon>Ascomycota</taxon>
        <taxon>Pezizomycotina</taxon>
        <taxon>Dothideomycetes</taxon>
        <taxon>Dothideomycetidae</taxon>
        <taxon>Mycosphaerellales</taxon>
        <taxon>Mycosphaerellaceae</taxon>
        <taxon>Cercospora</taxon>
    </lineage>
</organism>
<keyword evidence="4" id="KW-0813">Transport</keyword>
<feature type="region of interest" description="Disordered" evidence="8">
    <location>
        <begin position="1"/>
        <end position="27"/>
    </location>
</feature>
<dbReference type="GO" id="GO:0000139">
    <property type="term" value="C:Golgi membrane"/>
    <property type="evidence" value="ECO:0007669"/>
    <property type="project" value="UniProtKB-SubCell"/>
</dbReference>
<comment type="caution">
    <text evidence="9">The sequence shown here is derived from an EMBL/GenBank/DDBJ whole genome shotgun (WGS) entry which is preliminary data.</text>
</comment>
<dbReference type="Proteomes" id="UP000237631">
    <property type="component" value="Unassembled WGS sequence"/>
</dbReference>
<evidence type="ECO:0000313" key="9">
    <source>
        <dbReference type="EMBL" id="PPJ57002.1"/>
    </source>
</evidence>
<feature type="region of interest" description="Disordered" evidence="8">
    <location>
        <begin position="681"/>
        <end position="714"/>
    </location>
</feature>
<name>A0A2S6CB74_9PEZI</name>
<evidence type="ECO:0000256" key="7">
    <source>
        <dbReference type="ARBA" id="ARBA00023136"/>
    </source>
</evidence>
<protein>
    <recommendedName>
        <fullName evidence="3">Conserved oligomeric Golgi complex subunit 1</fullName>
    </recommendedName>
</protein>
<reference evidence="10" key="1">
    <citation type="journal article" date="2017" name="bioRxiv">
        <title>Conservation of a gene cluster reveals novel cercosporin biosynthetic mechanisms and extends production to the genus Colletotrichum.</title>
        <authorList>
            <person name="de Jonge R."/>
            <person name="Ebert M.K."/>
            <person name="Huitt-Roehl C.R."/>
            <person name="Pal P."/>
            <person name="Suttle J.C."/>
            <person name="Spanner R.E."/>
            <person name="Neubauer J.D."/>
            <person name="Jurick W.M.II."/>
            <person name="Stott K.A."/>
            <person name="Secor G.A."/>
            <person name="Thomma B.P.H.J."/>
            <person name="Van de Peer Y."/>
            <person name="Townsend C.A."/>
            <person name="Bolton M.D."/>
        </authorList>
    </citation>
    <scope>NUCLEOTIDE SEQUENCE [LARGE SCALE GENOMIC DNA]</scope>
    <source>
        <strain evidence="10">CBS538.71</strain>
    </source>
</reference>
<dbReference type="InterPro" id="IPR033370">
    <property type="entry name" value="COG1"/>
</dbReference>
<evidence type="ECO:0000256" key="5">
    <source>
        <dbReference type="ARBA" id="ARBA00022927"/>
    </source>
</evidence>
<keyword evidence="5" id="KW-0653">Protein transport</keyword>
<dbReference type="OrthoDB" id="46189at2759"/>
<dbReference type="AlphaFoldDB" id="A0A2S6CB74"/>
<evidence type="ECO:0000256" key="1">
    <source>
        <dbReference type="ARBA" id="ARBA00004395"/>
    </source>
</evidence>
<dbReference type="PANTHER" id="PTHR31658">
    <property type="entry name" value="CONSERVED OLIGOMERIC GOLGI COMPLEX SUBUNIT 1"/>
    <property type="match status" value="1"/>
</dbReference>
<sequence length="784" mass="88111">MPTTPQSQSPPAPDPNNVTMNSQPPDPKTLETWEDAFQYPLPVVRKLEQQLRRNIDDNRQKLRSLVGASYRDLLGTAERIIDMDEQIHNVESQMTDIGRRCNTRNLEQISANQKRVRREMGKSESERLQRIAQTKVLQNAINVASRVVKSSGDALVAAKVLILARLLHKSLAEGEEPPAVLDNLQKKLGSVRKRLLGYIARALSRIGLERSVTINTLCAYALLSASAPQNVLRYFLQLRFEQLETTAEAATESSILDMLALYSQTLSNTKDLFPRRFAEALSQVTTNALVRDPDVRAISELSLDVYERWITDDVRNFHPWVRHDQLQASSVSAATSSWARQGQECLLQTLQNALADQEDVHKVLQLRQKVISKYLVLSAQLRHDSQAQALNDIRKAFLDRLESLVKQATTVEDFVPNAQPDASESSPVSMWAAATTEMDPSKEVMHFRKDVLNRHHGRTKPMHGSTAVLDEWLMRLRGYGEAIAGMRATKWDDDLDLDLDDLMEDEPLQVMLSSRDPQGLERKLHEATSASLQNMFTTIEKSFESDSDPALLIRILREVEDRRRGLADLVDVVESIKPSKTFIAALHQRIATTIIADHVDRFATSLQKSVSVATTLWDGTPPLPIQPSPTTFRLLKNVHEHMSKLGKDLWSPAAVQAFKKCLSESLRNKINFSEIDQTLGTPLTNGHAAPDQSEGDANSAGNNEDKTVPRSKSNDRLVQHLFDVQYLQRVLYTATGDKDPLDEVVEGLRVQVQLELGAHERLKKSGNEYWRRTYLLFGLLASGG</sequence>
<feature type="compositionally biased region" description="Basic and acidic residues" evidence="8">
    <location>
        <begin position="703"/>
        <end position="714"/>
    </location>
</feature>
<dbReference type="GO" id="GO:0017119">
    <property type="term" value="C:Golgi transport complex"/>
    <property type="evidence" value="ECO:0007669"/>
    <property type="project" value="InterPro"/>
</dbReference>
<keyword evidence="6" id="KW-0333">Golgi apparatus</keyword>